<feature type="chain" id="PRO_5012132464" evidence="1">
    <location>
        <begin position="26"/>
        <end position="162"/>
    </location>
</feature>
<accession>A0A2A2F5Y6</accession>
<dbReference type="Proteomes" id="UP000218896">
    <property type="component" value="Unassembled WGS sequence"/>
</dbReference>
<sequence>MNRFRSLSIAAFFVAATPIGAPVIAAESEANGSKPVITVYKSPSCGCCDDWVDHIENNGFKARVEDTNRINAIKQENGLPREMASCHTALIDGYVIEGHVPAEDIHAFLDAEERAFGEDTLGLAVPRMPHGSPGMETGRQDDYKVFAFTADGETDVFQSYSF</sequence>
<dbReference type="Pfam" id="PF04214">
    <property type="entry name" value="DUF411"/>
    <property type="match status" value="1"/>
</dbReference>
<dbReference type="RefSeq" id="WP_095617191.1">
    <property type="nucleotide sequence ID" value="NZ_NSKD01000003.1"/>
</dbReference>
<evidence type="ECO:0000313" key="3">
    <source>
        <dbReference type="Proteomes" id="UP000218896"/>
    </source>
</evidence>
<protein>
    <submittedName>
        <fullName evidence="2">CopG family transcriptional regulator</fullName>
    </submittedName>
</protein>
<keyword evidence="3" id="KW-1185">Reference proteome</keyword>
<dbReference type="InterPro" id="IPR007332">
    <property type="entry name" value="DUF411"/>
</dbReference>
<dbReference type="SUPFAM" id="SSF52833">
    <property type="entry name" value="Thioredoxin-like"/>
    <property type="match status" value="1"/>
</dbReference>
<feature type="signal peptide" evidence="1">
    <location>
        <begin position="1"/>
        <end position="25"/>
    </location>
</feature>
<dbReference type="EMBL" id="NSKD01000003">
    <property type="protein sequence ID" value="PAU80348.1"/>
    <property type="molecule type" value="Genomic_DNA"/>
</dbReference>
<organism evidence="2 3">
    <name type="scientific">Halovibrio salipaludis</name>
    <dbReference type="NCBI Taxonomy" id="2032626"/>
    <lineage>
        <taxon>Bacteria</taxon>
        <taxon>Pseudomonadati</taxon>
        <taxon>Pseudomonadota</taxon>
        <taxon>Gammaproteobacteria</taxon>
        <taxon>Oceanospirillales</taxon>
        <taxon>Halomonadaceae</taxon>
        <taxon>Halovibrio</taxon>
    </lineage>
</organism>
<dbReference type="AlphaFoldDB" id="A0A2A2F5Y6"/>
<keyword evidence="1" id="KW-0732">Signal</keyword>
<name>A0A2A2F5Y6_9GAMM</name>
<dbReference type="OrthoDB" id="14727at2"/>
<dbReference type="InterPro" id="IPR036249">
    <property type="entry name" value="Thioredoxin-like_sf"/>
</dbReference>
<comment type="caution">
    <text evidence="2">The sequence shown here is derived from an EMBL/GenBank/DDBJ whole genome shotgun (WGS) entry which is preliminary data.</text>
</comment>
<evidence type="ECO:0000313" key="2">
    <source>
        <dbReference type="EMBL" id="PAU80348.1"/>
    </source>
</evidence>
<reference evidence="2 3" key="1">
    <citation type="submission" date="2017-08" db="EMBL/GenBank/DDBJ databases">
        <title>Halovibrio sewagensis sp. nov., isolated from wastewater of high salinity.</title>
        <authorList>
            <person name="Dong X."/>
            <person name="Zhang G."/>
        </authorList>
    </citation>
    <scope>NUCLEOTIDE SEQUENCE [LARGE SCALE GENOMIC DNA]</scope>
    <source>
        <strain evidence="2 3">YL5-2</strain>
    </source>
</reference>
<evidence type="ECO:0000256" key="1">
    <source>
        <dbReference type="SAM" id="SignalP"/>
    </source>
</evidence>
<gene>
    <name evidence="2" type="ORF">CK501_07810</name>
</gene>
<proteinExistence type="predicted"/>